<evidence type="ECO:0000259" key="6">
    <source>
        <dbReference type="PROSITE" id="PS50893"/>
    </source>
</evidence>
<name>A0A7C9TI13_9BURK</name>
<gene>
    <name evidence="7" type="ORF">G3A44_06790</name>
</gene>
<comment type="similarity">
    <text evidence="1">Belongs to the ABC transporter superfamily.</text>
</comment>
<dbReference type="GO" id="GO:0016020">
    <property type="term" value="C:membrane"/>
    <property type="evidence" value="ECO:0007669"/>
    <property type="project" value="InterPro"/>
</dbReference>
<keyword evidence="3" id="KW-1003">Cell membrane</keyword>
<evidence type="ECO:0000256" key="4">
    <source>
        <dbReference type="ARBA" id="ARBA00022741"/>
    </source>
</evidence>
<organism evidence="7 8">
    <name type="scientific">Ideonella livida</name>
    <dbReference type="NCBI Taxonomy" id="2707176"/>
    <lineage>
        <taxon>Bacteria</taxon>
        <taxon>Pseudomonadati</taxon>
        <taxon>Pseudomonadota</taxon>
        <taxon>Betaproteobacteria</taxon>
        <taxon>Burkholderiales</taxon>
        <taxon>Sphaerotilaceae</taxon>
        <taxon>Ideonella</taxon>
    </lineage>
</organism>
<sequence>MIEFVNLTKYYPTRFGRYYVFRDLNFRFPDGINVGLMGLNGAGKSTLMRIMAGLSAPSRGHFRCDKTISWPVGSGAGLQGSLTPRDNARFVCRLFGLTRREVEERVEYVERFAEIGNFFDMPLKACSSGMRGRVAFGLSMAFDFDYYLIDEAMAAGDATFRARAKATFESKIARSNVIMVSHNIKDIQEMCHNVVILHDGQATLYENVAEGLDIYMTMQKKIKQARSK</sequence>
<dbReference type="InterPro" id="IPR027417">
    <property type="entry name" value="P-loop_NTPase"/>
</dbReference>
<dbReference type="InterPro" id="IPR050683">
    <property type="entry name" value="Bact_Polysacc_Export_ATP-bd"/>
</dbReference>
<dbReference type="SUPFAM" id="SSF52540">
    <property type="entry name" value="P-loop containing nucleoside triphosphate hydrolases"/>
    <property type="match status" value="1"/>
</dbReference>
<evidence type="ECO:0000256" key="5">
    <source>
        <dbReference type="ARBA" id="ARBA00022840"/>
    </source>
</evidence>
<dbReference type="GO" id="GO:0005524">
    <property type="term" value="F:ATP binding"/>
    <property type="evidence" value="ECO:0007669"/>
    <property type="project" value="UniProtKB-KW"/>
</dbReference>
<protein>
    <submittedName>
        <fullName evidence="7">ABC transporter ATP-binding protein</fullName>
    </submittedName>
</protein>
<dbReference type="PANTHER" id="PTHR46743">
    <property type="entry name" value="TEICHOIC ACIDS EXPORT ATP-BINDING PROTEIN TAGH"/>
    <property type="match status" value="1"/>
</dbReference>
<evidence type="ECO:0000256" key="3">
    <source>
        <dbReference type="ARBA" id="ARBA00022475"/>
    </source>
</evidence>
<keyword evidence="4" id="KW-0547">Nucleotide-binding</keyword>
<reference evidence="7 8" key="1">
    <citation type="submission" date="2020-02" db="EMBL/GenBank/DDBJ databases">
        <title>Ideonella bacterium strain TBM-1.</title>
        <authorList>
            <person name="Chen W.-M."/>
        </authorList>
    </citation>
    <scope>NUCLEOTIDE SEQUENCE [LARGE SCALE GENOMIC DNA]</scope>
    <source>
        <strain evidence="7 8">TBM-1</strain>
    </source>
</reference>
<dbReference type="InterPro" id="IPR003439">
    <property type="entry name" value="ABC_transporter-like_ATP-bd"/>
</dbReference>
<dbReference type="PROSITE" id="PS50893">
    <property type="entry name" value="ABC_TRANSPORTER_2"/>
    <property type="match status" value="1"/>
</dbReference>
<evidence type="ECO:0000256" key="1">
    <source>
        <dbReference type="ARBA" id="ARBA00005417"/>
    </source>
</evidence>
<evidence type="ECO:0000256" key="2">
    <source>
        <dbReference type="ARBA" id="ARBA00022448"/>
    </source>
</evidence>
<keyword evidence="5 7" id="KW-0067">ATP-binding</keyword>
<comment type="caution">
    <text evidence="7">The sequence shown here is derived from an EMBL/GenBank/DDBJ whole genome shotgun (WGS) entry which is preliminary data.</text>
</comment>
<dbReference type="SMART" id="SM00382">
    <property type="entry name" value="AAA"/>
    <property type="match status" value="1"/>
</dbReference>
<proteinExistence type="inferred from homology"/>
<dbReference type="Proteomes" id="UP000484255">
    <property type="component" value="Unassembled WGS sequence"/>
</dbReference>
<dbReference type="GO" id="GO:0016887">
    <property type="term" value="F:ATP hydrolysis activity"/>
    <property type="evidence" value="ECO:0007669"/>
    <property type="project" value="InterPro"/>
</dbReference>
<dbReference type="InterPro" id="IPR015860">
    <property type="entry name" value="ABC_transpr_TagH-like"/>
</dbReference>
<evidence type="ECO:0000313" key="7">
    <source>
        <dbReference type="EMBL" id="NDY90900.1"/>
    </source>
</evidence>
<dbReference type="AlphaFoldDB" id="A0A7C9TI13"/>
<keyword evidence="8" id="KW-1185">Reference proteome</keyword>
<dbReference type="EMBL" id="JAAGOH010000006">
    <property type="protein sequence ID" value="NDY90900.1"/>
    <property type="molecule type" value="Genomic_DNA"/>
</dbReference>
<dbReference type="Pfam" id="PF00005">
    <property type="entry name" value="ABC_tran"/>
    <property type="match status" value="1"/>
</dbReference>
<accession>A0A7C9TI13</accession>
<keyword evidence="2" id="KW-0813">Transport</keyword>
<dbReference type="CDD" id="cd03220">
    <property type="entry name" value="ABC_KpsT_Wzt"/>
    <property type="match status" value="1"/>
</dbReference>
<evidence type="ECO:0000313" key="8">
    <source>
        <dbReference type="Proteomes" id="UP000484255"/>
    </source>
</evidence>
<feature type="domain" description="ABC transporter" evidence="6">
    <location>
        <begin position="2"/>
        <end position="224"/>
    </location>
</feature>
<dbReference type="GO" id="GO:0140359">
    <property type="term" value="F:ABC-type transporter activity"/>
    <property type="evidence" value="ECO:0007669"/>
    <property type="project" value="InterPro"/>
</dbReference>
<dbReference type="RefSeq" id="WP_163456763.1">
    <property type="nucleotide sequence ID" value="NZ_JAAGOH010000006.1"/>
</dbReference>
<dbReference type="InterPro" id="IPR003593">
    <property type="entry name" value="AAA+_ATPase"/>
</dbReference>
<dbReference type="Gene3D" id="3.40.50.300">
    <property type="entry name" value="P-loop containing nucleotide triphosphate hydrolases"/>
    <property type="match status" value="1"/>
</dbReference>
<keyword evidence="3" id="KW-0472">Membrane</keyword>
<dbReference type="PANTHER" id="PTHR46743:SF2">
    <property type="entry name" value="TEICHOIC ACIDS EXPORT ATP-BINDING PROTEIN TAGH"/>
    <property type="match status" value="1"/>
</dbReference>